<dbReference type="InterPro" id="IPR011528">
    <property type="entry name" value="NERD"/>
</dbReference>
<protein>
    <submittedName>
        <fullName evidence="3">NERD domain-containing protein</fullName>
    </submittedName>
</protein>
<gene>
    <name evidence="3" type="ORF">HV209_17770</name>
</gene>
<feature type="region of interest" description="Disordered" evidence="1">
    <location>
        <begin position="1"/>
        <end position="20"/>
    </location>
</feature>
<accession>A0A8H9XPT1</accession>
<evidence type="ECO:0000313" key="4">
    <source>
        <dbReference type="Proteomes" id="UP000622722"/>
    </source>
</evidence>
<evidence type="ECO:0000256" key="1">
    <source>
        <dbReference type="SAM" id="MobiDB-lite"/>
    </source>
</evidence>
<comment type="caution">
    <text evidence="3">The sequence shown here is derived from an EMBL/GenBank/DDBJ whole genome shotgun (WGS) entry which is preliminary data.</text>
</comment>
<sequence length="659" mass="76650">MSEFRSWAQSKSSKKPTQRGFDINEWRVQWERNGEGTEDEKLYKAVDFTWRSLKKVRDDISFHFENHAPEKITYSQVLVLLIAFANRHHIIHQLHKLSTITENNVNFITGIQHPNLETNDEIAHSVVDSLQSAIDYCSYSINKGTKLKAGKKPQNKDQFISELISLSSAYSFFEGFFWAFLYGSFSYFEEDSYHYFKEDNNYFNIANREAQYRKLKDIYSEIQENKSSVNFFPDIYSFEFKKEGRKKIFKRRIANFEQKTLYYFIVLTLNRVFGQFDNKDIDNVFQDYNFNKKELIEVFASISLFAEAHFDSKAAPFNMDINFHSSSFKRIDFCQTLSHATSIDYRKVSSIVDFLTFNEGKSKDLWAFPLIKIDDNCIAVIVPASIAPMPQRVGEFWIKGMGLNETSKGKHYETKIIELLKEHLNKNEILSKNVDVFGPVELTCDGGREEIDLLIRIENKIILIDIKCISSIDSPVSEWNSLCKIKHGANQVIRKAEFLKNNEANILKHLKIKPVHKCEIYPYVLVSNLSFNGVQVDSVPVIDADILISYFSSGNLDMLHLDGKPYVNINLYSDLHEAALKFDYYFKNPFQTNYSFDFYKSQSLEYDFGLDKKIVVERLIRTDVSIDDIITNISSNDEFKTFVDKQIYSIMEKGGIFSL</sequence>
<organism evidence="3 4">
    <name type="scientific">Escherichia coli</name>
    <dbReference type="NCBI Taxonomy" id="562"/>
    <lineage>
        <taxon>Bacteria</taxon>
        <taxon>Pseudomonadati</taxon>
        <taxon>Pseudomonadota</taxon>
        <taxon>Gammaproteobacteria</taxon>
        <taxon>Enterobacterales</taxon>
        <taxon>Enterobacteriaceae</taxon>
        <taxon>Escherichia</taxon>
    </lineage>
</organism>
<evidence type="ECO:0000313" key="3">
    <source>
        <dbReference type="EMBL" id="MBA7720421.1"/>
    </source>
</evidence>
<dbReference type="Pfam" id="PF08378">
    <property type="entry name" value="NERD"/>
    <property type="match status" value="1"/>
</dbReference>
<dbReference type="EMBL" id="JABXPW010000003">
    <property type="protein sequence ID" value="MBA7720421.1"/>
    <property type="molecule type" value="Genomic_DNA"/>
</dbReference>
<feature type="domain" description="NERD" evidence="2">
    <location>
        <begin position="408"/>
        <end position="515"/>
    </location>
</feature>
<dbReference type="Proteomes" id="UP000622722">
    <property type="component" value="Unassembled WGS sequence"/>
</dbReference>
<dbReference type="RefSeq" id="WP_001288807.1">
    <property type="nucleotide sequence ID" value="NZ_BICC01000013.1"/>
</dbReference>
<proteinExistence type="predicted"/>
<dbReference type="AlphaFoldDB" id="A0A8H9XPT1"/>
<evidence type="ECO:0000259" key="2">
    <source>
        <dbReference type="Pfam" id="PF08378"/>
    </source>
</evidence>
<reference evidence="3" key="1">
    <citation type="submission" date="2020-06" db="EMBL/GenBank/DDBJ databases">
        <title>REHAB project genomes.</title>
        <authorList>
            <person name="Shaw L.P."/>
        </authorList>
    </citation>
    <scope>NUCLEOTIDE SEQUENCE</scope>
    <source>
        <strain evidence="3">RHBSTW-00474</strain>
    </source>
</reference>
<name>A0A8H9XPT1_ECOLX</name>